<dbReference type="GO" id="GO:0018104">
    <property type="term" value="P:peptidoglycan-protein cross-linking"/>
    <property type="evidence" value="ECO:0007669"/>
    <property type="project" value="TreeGrafter"/>
</dbReference>
<dbReference type="AlphaFoldDB" id="G8TUX0"/>
<evidence type="ECO:0000256" key="1">
    <source>
        <dbReference type="ARBA" id="ARBA00004752"/>
    </source>
</evidence>
<evidence type="ECO:0000256" key="5">
    <source>
        <dbReference type="ARBA" id="ARBA00022801"/>
    </source>
</evidence>
<dbReference type="InterPro" id="IPR038063">
    <property type="entry name" value="Transpep_catalytic_dom"/>
</dbReference>
<feature type="active site" description="Proton donor/acceptor" evidence="9">
    <location>
        <position position="107"/>
    </location>
</feature>
<dbReference type="GO" id="GO:0016757">
    <property type="term" value="F:glycosyltransferase activity"/>
    <property type="evidence" value="ECO:0007669"/>
    <property type="project" value="UniProtKB-KW"/>
</dbReference>
<keyword evidence="12" id="KW-1185">Reference proteome</keyword>
<dbReference type="SUPFAM" id="SSF47090">
    <property type="entry name" value="PGBD-like"/>
    <property type="match status" value="1"/>
</dbReference>
<dbReference type="SUPFAM" id="SSF141523">
    <property type="entry name" value="L,D-transpeptidase catalytic domain-like"/>
    <property type="match status" value="1"/>
</dbReference>
<comment type="similarity">
    <text evidence="2">Belongs to the YkuD family.</text>
</comment>
<dbReference type="PANTHER" id="PTHR30582">
    <property type="entry name" value="L,D-TRANSPEPTIDASE"/>
    <property type="match status" value="1"/>
</dbReference>
<feature type="active site" description="Nucleophile" evidence="9">
    <location>
        <position position="123"/>
    </location>
</feature>
<dbReference type="GO" id="GO:0008360">
    <property type="term" value="P:regulation of cell shape"/>
    <property type="evidence" value="ECO:0007669"/>
    <property type="project" value="UniProtKB-UniRule"/>
</dbReference>
<dbReference type="InterPro" id="IPR036366">
    <property type="entry name" value="PGBDSf"/>
</dbReference>
<name>G8TUX0_SULAD</name>
<dbReference type="KEGG" id="sap:Sulac_3498"/>
<dbReference type="Gene3D" id="1.10.101.10">
    <property type="entry name" value="PGBD-like superfamily/PGBD"/>
    <property type="match status" value="1"/>
</dbReference>
<dbReference type="UniPathway" id="UPA00219"/>
<evidence type="ECO:0000256" key="6">
    <source>
        <dbReference type="ARBA" id="ARBA00022960"/>
    </source>
</evidence>
<evidence type="ECO:0000256" key="2">
    <source>
        <dbReference type="ARBA" id="ARBA00005992"/>
    </source>
</evidence>
<accession>G8TUX0</accession>
<evidence type="ECO:0000256" key="4">
    <source>
        <dbReference type="ARBA" id="ARBA00022679"/>
    </source>
</evidence>
<dbReference type="HOGENOM" id="CLU_092369_1_0_9"/>
<keyword evidence="7 9" id="KW-0573">Peptidoglycan synthesis</keyword>
<evidence type="ECO:0000313" key="11">
    <source>
        <dbReference type="EMBL" id="AEW06935.1"/>
    </source>
</evidence>
<dbReference type="PROSITE" id="PS52029">
    <property type="entry name" value="LD_TPASE"/>
    <property type="match status" value="1"/>
</dbReference>
<feature type="domain" description="L,D-TPase catalytic" evidence="10">
    <location>
        <begin position="39"/>
        <end position="147"/>
    </location>
</feature>
<dbReference type="Gene3D" id="2.40.440.10">
    <property type="entry name" value="L,D-transpeptidase catalytic domain-like"/>
    <property type="match status" value="1"/>
</dbReference>
<gene>
    <name evidence="11" type="ordered locus">Sulac_3498</name>
</gene>
<proteinExistence type="inferred from homology"/>
<dbReference type="PATRIC" id="fig|679936.5.peg.3619"/>
<evidence type="ECO:0000313" key="12">
    <source>
        <dbReference type="Proteomes" id="UP000005439"/>
    </source>
</evidence>
<organism evidence="11 12">
    <name type="scientific">Sulfobacillus acidophilus (strain ATCC 700253 / DSM 10332 / NAL)</name>
    <dbReference type="NCBI Taxonomy" id="679936"/>
    <lineage>
        <taxon>Bacteria</taxon>
        <taxon>Bacillati</taxon>
        <taxon>Bacillota</taxon>
        <taxon>Clostridia</taxon>
        <taxon>Eubacteriales</taxon>
        <taxon>Clostridiales Family XVII. Incertae Sedis</taxon>
        <taxon>Sulfobacillus</taxon>
    </lineage>
</organism>
<dbReference type="Pfam" id="PF03734">
    <property type="entry name" value="YkuD"/>
    <property type="match status" value="1"/>
</dbReference>
<keyword evidence="3" id="KW-0328">Glycosyltransferase</keyword>
<dbReference type="EMBL" id="CP003179">
    <property type="protein sequence ID" value="AEW06935.1"/>
    <property type="molecule type" value="Genomic_DNA"/>
</dbReference>
<keyword evidence="8 9" id="KW-0961">Cell wall biogenesis/degradation</keyword>
<keyword evidence="5" id="KW-0378">Hydrolase</keyword>
<dbReference type="GO" id="GO:0005576">
    <property type="term" value="C:extracellular region"/>
    <property type="evidence" value="ECO:0007669"/>
    <property type="project" value="TreeGrafter"/>
</dbReference>
<dbReference type="GO" id="GO:0071972">
    <property type="term" value="F:peptidoglycan L,D-transpeptidase activity"/>
    <property type="evidence" value="ECO:0007669"/>
    <property type="project" value="TreeGrafter"/>
</dbReference>
<dbReference type="InterPro" id="IPR050979">
    <property type="entry name" value="LD-transpeptidase"/>
</dbReference>
<reference evidence="11 12" key="2">
    <citation type="journal article" date="2012" name="Stand. Genomic Sci.">
        <title>Complete genome sequence of the moderately thermophilic mineral-sulfide-oxidizing firmicute Sulfobacillus acidophilus type strain (NAL(T)).</title>
        <authorList>
            <person name="Anderson I."/>
            <person name="Chertkov O."/>
            <person name="Chen A."/>
            <person name="Saunders E."/>
            <person name="Lapidus A."/>
            <person name="Nolan M."/>
            <person name="Lucas S."/>
            <person name="Hammon N."/>
            <person name="Deshpande S."/>
            <person name="Cheng J.F."/>
            <person name="Han C."/>
            <person name="Tapia R."/>
            <person name="Goodwin L.A."/>
            <person name="Pitluck S."/>
            <person name="Liolios K."/>
            <person name="Pagani I."/>
            <person name="Ivanova N."/>
            <person name="Mikhailova N."/>
            <person name="Pati A."/>
            <person name="Palaniappan K."/>
            <person name="Land M."/>
            <person name="Pan C."/>
            <person name="Rohde M."/>
            <person name="Pukall R."/>
            <person name="Goker M."/>
            <person name="Detter J.C."/>
            <person name="Woyke T."/>
            <person name="Bristow J."/>
            <person name="Eisen J.A."/>
            <person name="Markowitz V."/>
            <person name="Hugenholtz P."/>
            <person name="Kyrpides N.C."/>
            <person name="Klenk H.P."/>
            <person name="Mavromatis K."/>
        </authorList>
    </citation>
    <scope>NUCLEOTIDE SEQUENCE [LARGE SCALE GENOMIC DNA]</scope>
    <source>
        <strain evidence="12">ATCC 700253 / DSM 10332 / NAL</strain>
    </source>
</reference>
<dbReference type="CDD" id="cd16913">
    <property type="entry name" value="YkuD_like"/>
    <property type="match status" value="1"/>
</dbReference>
<keyword evidence="6 9" id="KW-0133">Cell shape</keyword>
<dbReference type="STRING" id="679936.Sulac_3498"/>
<keyword evidence="4" id="KW-0808">Transferase</keyword>
<protein>
    <submittedName>
        <fullName evidence="11">ErfK/YbiS/YcfS/YnhG family protein</fullName>
    </submittedName>
</protein>
<evidence type="ECO:0000259" key="10">
    <source>
        <dbReference type="PROSITE" id="PS52029"/>
    </source>
</evidence>
<sequence length="238" mass="26372">MKRLLQGLLLAAMMLGLWSLYEIWGPPGALAQSPAGIHTKIIINVLQRKLYLYRNNKLFQVYPVAVGKPETPSPRGEFYITQKAVWGDGFGTRWMRISVPWGIYGIHGTNKPWSVGTVASHGCFRMLNRDVEQVYALVSLHTPVIVEGITPYTSIQRPLSSGALGQDVVELQRLLRLAGAYRGSLTGLYTEDVTQAVRKFQMIAGLPATGIATPETVSKLQQYTNQAGLKPSYLVRRS</sequence>
<dbReference type="Pfam" id="PF01471">
    <property type="entry name" value="PG_binding_1"/>
    <property type="match status" value="1"/>
</dbReference>
<reference evidence="12" key="1">
    <citation type="submission" date="2011-12" db="EMBL/GenBank/DDBJ databases">
        <title>The complete genome of chromosome of Sulfobacillus acidophilus DSM 10332.</title>
        <authorList>
            <person name="Lucas S."/>
            <person name="Han J."/>
            <person name="Lapidus A."/>
            <person name="Bruce D."/>
            <person name="Goodwin L."/>
            <person name="Pitluck S."/>
            <person name="Peters L."/>
            <person name="Kyrpides N."/>
            <person name="Mavromatis K."/>
            <person name="Ivanova N."/>
            <person name="Mikhailova N."/>
            <person name="Chertkov O."/>
            <person name="Saunders E."/>
            <person name="Detter J.C."/>
            <person name="Tapia R."/>
            <person name="Han C."/>
            <person name="Land M."/>
            <person name="Hauser L."/>
            <person name="Markowitz V."/>
            <person name="Cheng J.-F."/>
            <person name="Hugenholtz P."/>
            <person name="Woyke T."/>
            <person name="Wu D."/>
            <person name="Pukall R."/>
            <person name="Gehrich-Schroeter G."/>
            <person name="Schneider S."/>
            <person name="Klenk H.-P."/>
            <person name="Eisen J.A."/>
        </authorList>
    </citation>
    <scope>NUCLEOTIDE SEQUENCE [LARGE SCALE GENOMIC DNA]</scope>
    <source>
        <strain evidence="12">ATCC 700253 / DSM 10332 / NAL</strain>
    </source>
</reference>
<evidence type="ECO:0000256" key="7">
    <source>
        <dbReference type="ARBA" id="ARBA00022984"/>
    </source>
</evidence>
<evidence type="ECO:0000256" key="9">
    <source>
        <dbReference type="PROSITE-ProRule" id="PRU01373"/>
    </source>
</evidence>
<dbReference type="PANTHER" id="PTHR30582:SF24">
    <property type="entry name" value="L,D-TRANSPEPTIDASE ERFK_SRFK-RELATED"/>
    <property type="match status" value="1"/>
</dbReference>
<dbReference type="MEROPS" id="C82.003"/>
<dbReference type="Proteomes" id="UP000005439">
    <property type="component" value="Chromosome"/>
</dbReference>
<dbReference type="InterPro" id="IPR005490">
    <property type="entry name" value="LD_TPept_cat_dom"/>
</dbReference>
<evidence type="ECO:0000256" key="8">
    <source>
        <dbReference type="ARBA" id="ARBA00023316"/>
    </source>
</evidence>
<comment type="pathway">
    <text evidence="1 9">Cell wall biogenesis; peptidoglycan biosynthesis.</text>
</comment>
<dbReference type="InterPro" id="IPR036365">
    <property type="entry name" value="PGBD-like_sf"/>
</dbReference>
<dbReference type="GO" id="GO:0071555">
    <property type="term" value="P:cell wall organization"/>
    <property type="evidence" value="ECO:0007669"/>
    <property type="project" value="UniProtKB-UniRule"/>
</dbReference>
<dbReference type="InterPro" id="IPR002477">
    <property type="entry name" value="Peptidoglycan-bd-like"/>
</dbReference>
<evidence type="ECO:0000256" key="3">
    <source>
        <dbReference type="ARBA" id="ARBA00022676"/>
    </source>
</evidence>